<dbReference type="Proteomes" id="UP000756132">
    <property type="component" value="Chromosome 5"/>
</dbReference>
<dbReference type="EMBL" id="CP090167">
    <property type="protein sequence ID" value="UJO17366.1"/>
    <property type="molecule type" value="Genomic_DNA"/>
</dbReference>
<reference evidence="2" key="2">
    <citation type="journal article" date="2022" name="Microb. Genom.">
        <title>A chromosome-scale genome assembly of the tomato pathogen Cladosporium fulvum reveals a compartmentalized genome architecture and the presence of a dispensable chromosome.</title>
        <authorList>
            <person name="Zaccaron A.Z."/>
            <person name="Chen L.H."/>
            <person name="Samaras A."/>
            <person name="Stergiopoulos I."/>
        </authorList>
    </citation>
    <scope>NUCLEOTIDE SEQUENCE</scope>
    <source>
        <strain evidence="2">Race5_Kim</strain>
    </source>
</reference>
<dbReference type="RefSeq" id="XP_047761732.1">
    <property type="nucleotide sequence ID" value="XM_047905603.1"/>
</dbReference>
<gene>
    <name evidence="2" type="ORF">CLAFUR5_06455</name>
</gene>
<dbReference type="PANTHER" id="PTHR40781:SF1">
    <property type="match status" value="1"/>
</dbReference>
<keyword evidence="3" id="KW-1185">Reference proteome</keyword>
<sequence length="401" mass="46138">MILTFDQFPSIQTPHAFPSFRWCHSRPNPSIQYDPRGAVTFITPYHLLLRNQHPVSFEISLIARFTPETILLSKLRKHEPSMLLDMFHLHKRAAKKTLPSLHDIGLMDASPRDFLTSIRCTKLPPILWRVQHVDSQASFNDTCDLVAKLHGQLPHSLYELRAALSRHLKWGYSRADSYFISTFEEYRDALEWARERKKRCDDDGVKVAIYRIRTSQLGEQALVFRVDRMMRRLGMDLGADGVGREGEYVILNRVSARAMSLCKDNVDLSLPSHTLKLDTFTRPGARATPFDRCMKRRSYVYNAARLSSTDALFASYMARVEVEQQRMSLASFESLDDSQDERYAAGGEREEYDRVDSLVSIIESDRKLERLKWKPLPMRPKSKLLQAVEKDLGVDVTVGEG</sequence>
<reference evidence="2" key="1">
    <citation type="submission" date="2021-12" db="EMBL/GenBank/DDBJ databases">
        <authorList>
            <person name="Zaccaron A."/>
            <person name="Stergiopoulos I."/>
        </authorList>
    </citation>
    <scope>NUCLEOTIDE SEQUENCE</scope>
    <source>
        <strain evidence="2">Race5_Kim</strain>
    </source>
</reference>
<dbReference type="GeneID" id="71986333"/>
<evidence type="ECO:0000313" key="2">
    <source>
        <dbReference type="EMBL" id="UJO17366.1"/>
    </source>
</evidence>
<dbReference type="OrthoDB" id="88561at2759"/>
<proteinExistence type="predicted"/>
<dbReference type="Pfam" id="PF24494">
    <property type="entry name" value="DUF7587"/>
    <property type="match status" value="1"/>
</dbReference>
<protein>
    <recommendedName>
        <fullName evidence="1">DUF7587 domain-containing protein</fullName>
    </recommendedName>
</protein>
<dbReference type="PANTHER" id="PTHR40781">
    <property type="match status" value="1"/>
</dbReference>
<accession>A0A9Q8LH75</accession>
<dbReference type="AlphaFoldDB" id="A0A9Q8LH75"/>
<feature type="domain" description="DUF7587" evidence="1">
    <location>
        <begin position="123"/>
        <end position="258"/>
    </location>
</feature>
<name>A0A9Q8LH75_PASFU</name>
<dbReference type="KEGG" id="ffu:CLAFUR5_06455"/>
<dbReference type="InterPro" id="IPR056009">
    <property type="entry name" value="DUF7587"/>
</dbReference>
<organism evidence="2 3">
    <name type="scientific">Passalora fulva</name>
    <name type="common">Tomato leaf mold</name>
    <name type="synonym">Cladosporium fulvum</name>
    <dbReference type="NCBI Taxonomy" id="5499"/>
    <lineage>
        <taxon>Eukaryota</taxon>
        <taxon>Fungi</taxon>
        <taxon>Dikarya</taxon>
        <taxon>Ascomycota</taxon>
        <taxon>Pezizomycotina</taxon>
        <taxon>Dothideomycetes</taxon>
        <taxon>Dothideomycetidae</taxon>
        <taxon>Mycosphaerellales</taxon>
        <taxon>Mycosphaerellaceae</taxon>
        <taxon>Fulvia</taxon>
    </lineage>
</organism>
<evidence type="ECO:0000259" key="1">
    <source>
        <dbReference type="Pfam" id="PF24494"/>
    </source>
</evidence>
<evidence type="ECO:0000313" key="3">
    <source>
        <dbReference type="Proteomes" id="UP000756132"/>
    </source>
</evidence>